<organism evidence="2 3">
    <name type="scientific">Thiothrix subterranea</name>
    <dbReference type="NCBI Taxonomy" id="2735563"/>
    <lineage>
        <taxon>Bacteria</taxon>
        <taxon>Pseudomonadati</taxon>
        <taxon>Pseudomonadota</taxon>
        <taxon>Gammaproteobacteria</taxon>
        <taxon>Thiotrichales</taxon>
        <taxon>Thiotrichaceae</taxon>
        <taxon>Thiothrix</taxon>
    </lineage>
</organism>
<keyword evidence="3" id="KW-1185">Reference proteome</keyword>
<reference evidence="2 3" key="1">
    <citation type="submission" date="2023-08" db="EMBL/GenBank/DDBJ databases">
        <title>New molecular markers tilS and rpoB for phylogenetic and monitoring studies of the genus Thiothrix biodiversity.</title>
        <authorList>
            <person name="Ravin N.V."/>
            <person name="Smolyakov D."/>
            <person name="Markov N.D."/>
            <person name="Beletsky A.V."/>
            <person name="Mardanov A.V."/>
            <person name="Rudenko T.S."/>
            <person name="Grabovich M.Y."/>
        </authorList>
    </citation>
    <scope>NUCLEOTIDE SEQUENCE [LARGE SCALE GENOMIC DNA]</scope>
    <source>
        <strain evidence="2 3">H33</strain>
    </source>
</reference>
<accession>A0ABU0Y382</accession>
<dbReference type="PROSITE" id="PS51257">
    <property type="entry name" value="PROKAR_LIPOPROTEIN"/>
    <property type="match status" value="1"/>
</dbReference>
<feature type="signal peptide" evidence="1">
    <location>
        <begin position="1"/>
        <end position="19"/>
    </location>
</feature>
<dbReference type="Proteomes" id="UP001223336">
    <property type="component" value="Unassembled WGS sequence"/>
</dbReference>
<feature type="chain" id="PRO_5047336087" description="Lipoprotein" evidence="1">
    <location>
        <begin position="20"/>
        <end position="123"/>
    </location>
</feature>
<name>A0ABU0Y382_9GAMM</name>
<evidence type="ECO:0008006" key="4">
    <source>
        <dbReference type="Google" id="ProtNLM"/>
    </source>
</evidence>
<evidence type="ECO:0000313" key="2">
    <source>
        <dbReference type="EMBL" id="MDQ5767234.1"/>
    </source>
</evidence>
<gene>
    <name evidence="2" type="ORF">RCC75_01750</name>
</gene>
<dbReference type="RefSeq" id="WP_308133446.1">
    <property type="nucleotide sequence ID" value="NZ_JAVFKN010000001.1"/>
</dbReference>
<evidence type="ECO:0000256" key="1">
    <source>
        <dbReference type="SAM" id="SignalP"/>
    </source>
</evidence>
<evidence type="ECO:0000313" key="3">
    <source>
        <dbReference type="Proteomes" id="UP001223336"/>
    </source>
</evidence>
<proteinExistence type="predicted"/>
<comment type="caution">
    <text evidence="2">The sequence shown here is derived from an EMBL/GenBank/DDBJ whole genome shotgun (WGS) entry which is preliminary data.</text>
</comment>
<keyword evidence="1" id="KW-0732">Signal</keyword>
<protein>
    <recommendedName>
        <fullName evidence="4">Lipoprotein</fullName>
    </recommendedName>
</protein>
<sequence length="123" mass="12771">MKRVIIFIGVLLLAGCATTDSYVKQDGAALTEQERAQVKVICGNYAESGAGINMAAIPHTMTATTTGTVSTFGNMANINGVTTYNTAPDSTALLGAGIAKAVARNERFNDCALALGLKKKESK</sequence>
<dbReference type="EMBL" id="JAVFKN010000001">
    <property type="protein sequence ID" value="MDQ5767234.1"/>
    <property type="molecule type" value="Genomic_DNA"/>
</dbReference>